<dbReference type="InterPro" id="IPR000477">
    <property type="entry name" value="RT_dom"/>
</dbReference>
<name>A0AAV1L7F5_9NEOP</name>
<dbReference type="InterPro" id="IPR041588">
    <property type="entry name" value="Integrase_H2C2"/>
</dbReference>
<dbReference type="InterPro" id="IPR055469">
    <property type="entry name" value="DUF7041"/>
</dbReference>
<dbReference type="InterPro" id="IPR043502">
    <property type="entry name" value="DNA/RNA_pol_sf"/>
</dbReference>
<keyword evidence="7" id="KW-0511">Multifunctional enzyme</keyword>
<evidence type="ECO:0000256" key="7">
    <source>
        <dbReference type="ARBA" id="ARBA00023268"/>
    </source>
</evidence>
<dbReference type="GO" id="GO:0004519">
    <property type="term" value="F:endonuclease activity"/>
    <property type="evidence" value="ECO:0007669"/>
    <property type="project" value="UniProtKB-KW"/>
</dbReference>
<evidence type="ECO:0000256" key="8">
    <source>
        <dbReference type="SAM" id="MobiDB-lite"/>
    </source>
</evidence>
<dbReference type="EC" id="2.7.7.49" evidence="1"/>
<keyword evidence="3" id="KW-0548">Nucleotidyltransferase</keyword>
<dbReference type="CDD" id="cd09274">
    <property type="entry name" value="RNase_HI_RT_Ty3"/>
    <property type="match status" value="1"/>
</dbReference>
<dbReference type="FunFam" id="3.30.420.10:FF:000032">
    <property type="entry name" value="Retrovirus-related Pol polyprotein from transposon 297-like Protein"/>
    <property type="match status" value="1"/>
</dbReference>
<proteinExistence type="predicted"/>
<dbReference type="PANTHER" id="PTHR37984:SF5">
    <property type="entry name" value="PROTEIN NYNRIN-LIKE"/>
    <property type="match status" value="1"/>
</dbReference>
<dbReference type="Gene3D" id="3.30.70.270">
    <property type="match status" value="2"/>
</dbReference>
<keyword evidence="12" id="KW-1185">Reference proteome</keyword>
<evidence type="ECO:0000256" key="5">
    <source>
        <dbReference type="ARBA" id="ARBA00022759"/>
    </source>
</evidence>
<dbReference type="Gene3D" id="3.10.10.10">
    <property type="entry name" value="HIV Type 1 Reverse Transcriptase, subunit A, domain 1"/>
    <property type="match status" value="1"/>
</dbReference>
<dbReference type="InterPro" id="IPR021109">
    <property type="entry name" value="Peptidase_aspartic_dom_sf"/>
</dbReference>
<evidence type="ECO:0000313" key="12">
    <source>
        <dbReference type="Proteomes" id="UP001314205"/>
    </source>
</evidence>
<evidence type="ECO:0000259" key="9">
    <source>
        <dbReference type="PROSITE" id="PS50878"/>
    </source>
</evidence>
<dbReference type="Pfam" id="PF00078">
    <property type="entry name" value="RVT_1"/>
    <property type="match status" value="1"/>
</dbReference>
<dbReference type="GO" id="GO:0042575">
    <property type="term" value="C:DNA polymerase complex"/>
    <property type="evidence" value="ECO:0007669"/>
    <property type="project" value="UniProtKB-ARBA"/>
</dbReference>
<dbReference type="GO" id="GO:0003676">
    <property type="term" value="F:nucleic acid binding"/>
    <property type="evidence" value="ECO:0007669"/>
    <property type="project" value="InterPro"/>
</dbReference>
<dbReference type="PROSITE" id="PS50994">
    <property type="entry name" value="INTEGRASE"/>
    <property type="match status" value="1"/>
</dbReference>
<evidence type="ECO:0000313" key="11">
    <source>
        <dbReference type="EMBL" id="CAK1590894.1"/>
    </source>
</evidence>
<dbReference type="SUPFAM" id="SSF56672">
    <property type="entry name" value="DNA/RNA polymerases"/>
    <property type="match status" value="1"/>
</dbReference>
<keyword evidence="6" id="KW-0695">RNA-directed DNA polymerase</keyword>
<keyword evidence="2" id="KW-0808">Transferase</keyword>
<feature type="region of interest" description="Disordered" evidence="8">
    <location>
        <begin position="1252"/>
        <end position="1271"/>
    </location>
</feature>
<evidence type="ECO:0000256" key="4">
    <source>
        <dbReference type="ARBA" id="ARBA00022722"/>
    </source>
</evidence>
<dbReference type="Gene3D" id="3.30.420.10">
    <property type="entry name" value="Ribonuclease H-like superfamily/Ribonuclease H"/>
    <property type="match status" value="1"/>
</dbReference>
<dbReference type="InterPro" id="IPR012337">
    <property type="entry name" value="RNaseH-like_sf"/>
</dbReference>
<keyword evidence="4" id="KW-0540">Nuclease</keyword>
<dbReference type="InterPro" id="IPR043128">
    <property type="entry name" value="Rev_trsase/Diguanyl_cyclase"/>
</dbReference>
<dbReference type="InterPro" id="IPR036397">
    <property type="entry name" value="RNaseH_sf"/>
</dbReference>
<comment type="caution">
    <text evidence="11">The sequence shown here is derived from an EMBL/GenBank/DDBJ whole genome shotgun (WGS) entry which is preliminary data.</text>
</comment>
<evidence type="ECO:0000256" key="2">
    <source>
        <dbReference type="ARBA" id="ARBA00022679"/>
    </source>
</evidence>
<keyword evidence="5" id="KW-0255">Endonuclease</keyword>
<accession>A0AAV1L7F5</accession>
<dbReference type="GO" id="GO:0003964">
    <property type="term" value="F:RNA-directed DNA polymerase activity"/>
    <property type="evidence" value="ECO:0007669"/>
    <property type="project" value="UniProtKB-KW"/>
</dbReference>
<feature type="domain" description="Reverse transcriptase" evidence="9">
    <location>
        <begin position="462"/>
        <end position="639"/>
    </location>
</feature>
<dbReference type="InterPro" id="IPR050951">
    <property type="entry name" value="Retrovirus_Pol_polyprotein"/>
</dbReference>
<dbReference type="GO" id="GO:0015074">
    <property type="term" value="P:DNA integration"/>
    <property type="evidence" value="ECO:0007669"/>
    <property type="project" value="InterPro"/>
</dbReference>
<feature type="region of interest" description="Disordered" evidence="8">
    <location>
        <begin position="213"/>
        <end position="234"/>
    </location>
</feature>
<keyword evidence="5" id="KW-0378">Hydrolase</keyword>
<feature type="domain" description="Integrase catalytic" evidence="10">
    <location>
        <begin position="981"/>
        <end position="1159"/>
    </location>
</feature>
<organism evidence="11 12">
    <name type="scientific">Parnassius mnemosyne</name>
    <name type="common">clouded apollo</name>
    <dbReference type="NCBI Taxonomy" id="213953"/>
    <lineage>
        <taxon>Eukaryota</taxon>
        <taxon>Metazoa</taxon>
        <taxon>Ecdysozoa</taxon>
        <taxon>Arthropoda</taxon>
        <taxon>Hexapoda</taxon>
        <taxon>Insecta</taxon>
        <taxon>Pterygota</taxon>
        <taxon>Neoptera</taxon>
        <taxon>Endopterygota</taxon>
        <taxon>Lepidoptera</taxon>
        <taxon>Glossata</taxon>
        <taxon>Ditrysia</taxon>
        <taxon>Papilionoidea</taxon>
        <taxon>Papilionidae</taxon>
        <taxon>Parnassiinae</taxon>
        <taxon>Parnassini</taxon>
        <taxon>Parnassius</taxon>
        <taxon>Driopa</taxon>
    </lineage>
</organism>
<dbReference type="SUPFAM" id="SSF50630">
    <property type="entry name" value="Acid proteases"/>
    <property type="match status" value="1"/>
</dbReference>
<evidence type="ECO:0000256" key="6">
    <source>
        <dbReference type="ARBA" id="ARBA00022918"/>
    </source>
</evidence>
<dbReference type="FunFam" id="3.10.20.370:FF:000001">
    <property type="entry name" value="Retrovirus-related Pol polyprotein from transposon 17.6-like protein"/>
    <property type="match status" value="1"/>
</dbReference>
<evidence type="ECO:0000256" key="3">
    <source>
        <dbReference type="ARBA" id="ARBA00022695"/>
    </source>
</evidence>
<reference evidence="11 12" key="1">
    <citation type="submission" date="2023-11" db="EMBL/GenBank/DDBJ databases">
        <authorList>
            <person name="Hedman E."/>
            <person name="Englund M."/>
            <person name="Stromberg M."/>
            <person name="Nyberg Akerstrom W."/>
            <person name="Nylinder S."/>
            <person name="Jareborg N."/>
            <person name="Kallberg Y."/>
            <person name="Kronander E."/>
        </authorList>
    </citation>
    <scope>NUCLEOTIDE SEQUENCE [LARGE SCALE GENOMIC DNA]</scope>
</reference>
<dbReference type="EMBL" id="CAVLGL010000086">
    <property type="protein sequence ID" value="CAK1590894.1"/>
    <property type="molecule type" value="Genomic_DNA"/>
</dbReference>
<dbReference type="PANTHER" id="PTHR37984">
    <property type="entry name" value="PROTEIN CBG26694"/>
    <property type="match status" value="1"/>
</dbReference>
<dbReference type="Gene3D" id="1.10.340.70">
    <property type="match status" value="1"/>
</dbReference>
<dbReference type="SUPFAM" id="SSF53098">
    <property type="entry name" value="Ribonuclease H-like"/>
    <property type="match status" value="1"/>
</dbReference>
<feature type="compositionally biased region" description="Basic residues" evidence="8">
    <location>
        <begin position="215"/>
        <end position="234"/>
    </location>
</feature>
<sequence>MNNSKFDASATTLPESSVCRVGVRAPPFWPDEPALWFAQLEGQFQLANITADNTKFNHVISNLDYKYVMEVKDVITNPPPENKYEKIKTELITRLSASQEQRVRQLLAHEELGDRKPSQFLRHLRNLAGNDVPDEFLRSLWTNRLPNHIQAIIATQAGTSLDAVAQLADKVNEVMFPPQVQHVASTSTIAAPSEFDDLRRRLDDLSRQVASLTMHRARSRSRGRTSSYRKRSRSRSAATHDQCWYHWKFGSSANKCRSPLMAANDCHTSGRLFVTDTKTKVCYLVDTGSDLCVYPLGMLRSKRLLKTNYELFAANGSTIATYGWVDLVLDFGLRRAFNWRFVIANVTKPIIGIDFLAFYNLLVDARHHRLIDNTTSFVAKASPVALSALSQIKTFTGISRFYDLLAQYPEITRPAGCHAARKVKHNTVHYIRTTPGPPVTCRPRRLAPDRLRIAKEEFEEMVRLGIARPSDSSWSSPLHLIPKKDNTWRPCGDYRALNARTIPDRYPIRHIGDFSHNLFGCTIFSKIDLVRAYNQIPVAPEDVPKTAIATPFGLFEFPYMGFGMCNSAQTFQRFMDEILRGCDFAFPYLDDILVASKNIEDHERHLRSVFERLKEYGVLINSSKSIFGVPEVEFLGFIVTAEGTKPTPDKVSAILNYPLPKNIKELRRYLGMLNFYRRFVPNAAKVQAPLNCLLSGTSLKTTTPINWTTELEKTFEESKESIVKATLLAHPDPRARLAIVTDASDSAIGAVLQQKSGSEWIPLGFFSKKLNNAQRKYSPYDRELLAIYESIKYFRYMVELKPFTVFTDHKPIISAFKKNSDSYSPRQFRYLDYIAQFTTDIRYISGENNVVADALSRVDNISSTVNLEDVRAAQEADDELPHLRHHTSLKIKQLDLSGTGMKLYYDVSGMSPRLYLPKTLRRQAFDTIHGLSHPSARVMIKLMTARYVWPNIRKDCRQWARTCVDCQLSKVSRHTRSPVHAFALPTSRFAHVHVDLIGPLPISKGYRYCLTVVDRFTRWPEVMPLEDIKAETVANAFVRGWISRFGCPLKITTDRGKQFECYLFKELSKLTGTHHITTTAYHPAANGLVERFHRQLKAAIMCHAEQSWYEILPLILLGIRSSWKEDIASSSAELVYGEAIRLPGDFFDSTPTAVVDYNDFLSRLRHYIQNLKPTTVTRHGSTKVFVHKDLRKSSHVFLRHDTIKKALQPPYAGPFRVVERSDKTFKIDLNGKITTVSIDRLKPAYLLTDTPESSQKSKLCPPEEPPSYTTRSGRRVRFTNFYRP</sequence>
<dbReference type="Proteomes" id="UP001314205">
    <property type="component" value="Unassembled WGS sequence"/>
</dbReference>
<dbReference type="Pfam" id="PF23055">
    <property type="entry name" value="DUF7041"/>
    <property type="match status" value="1"/>
</dbReference>
<gene>
    <name evidence="11" type="ORF">PARMNEM_LOCUS11199</name>
</gene>
<dbReference type="PROSITE" id="PS50878">
    <property type="entry name" value="RT_POL"/>
    <property type="match status" value="1"/>
</dbReference>
<protein>
    <recommendedName>
        <fullName evidence="1">RNA-directed DNA polymerase</fullName>
        <ecNumber evidence="1">2.7.7.49</ecNumber>
    </recommendedName>
</protein>
<dbReference type="Pfam" id="PF00665">
    <property type="entry name" value="rve"/>
    <property type="match status" value="1"/>
</dbReference>
<evidence type="ECO:0000259" key="10">
    <source>
        <dbReference type="PROSITE" id="PS50994"/>
    </source>
</evidence>
<dbReference type="Pfam" id="PF17919">
    <property type="entry name" value="RT_RNaseH_2"/>
    <property type="match status" value="1"/>
</dbReference>
<dbReference type="InterPro" id="IPR001584">
    <property type="entry name" value="Integrase_cat-core"/>
</dbReference>
<dbReference type="Pfam" id="PF17921">
    <property type="entry name" value="Integrase_H2C2"/>
    <property type="match status" value="1"/>
</dbReference>
<dbReference type="InterPro" id="IPR041577">
    <property type="entry name" value="RT_RNaseH_2"/>
</dbReference>
<dbReference type="CDD" id="cd01647">
    <property type="entry name" value="RT_LTR"/>
    <property type="match status" value="1"/>
</dbReference>
<dbReference type="FunFam" id="3.30.70.270:FF:000020">
    <property type="entry name" value="Transposon Tf2-6 polyprotein-like Protein"/>
    <property type="match status" value="1"/>
</dbReference>
<evidence type="ECO:0000256" key="1">
    <source>
        <dbReference type="ARBA" id="ARBA00012493"/>
    </source>
</evidence>